<dbReference type="AlphaFoldDB" id="A0A4U0QAU7"/>
<name>A0A4U0QAU7_9RHOB</name>
<protein>
    <submittedName>
        <fullName evidence="2">Uncharacterized protein</fullName>
    </submittedName>
</protein>
<sequence>MRGQYKLPDGAIMMSDGTTMSVQDYQHANLRPELTKLKSEANYKAKHGATADATSDLVDRDEPPQA</sequence>
<dbReference type="OrthoDB" id="883513at2"/>
<dbReference type="EMBL" id="SUNH01000054">
    <property type="protein sequence ID" value="TJZ78170.1"/>
    <property type="molecule type" value="Genomic_DNA"/>
</dbReference>
<dbReference type="Proteomes" id="UP000306223">
    <property type="component" value="Unassembled WGS sequence"/>
</dbReference>
<feature type="region of interest" description="Disordered" evidence="1">
    <location>
        <begin position="44"/>
        <end position="66"/>
    </location>
</feature>
<gene>
    <name evidence="2" type="ORF">FA740_18725</name>
</gene>
<reference evidence="2 3" key="1">
    <citation type="submission" date="2019-04" db="EMBL/GenBank/DDBJ databases">
        <authorList>
            <person name="Li J."/>
        </authorList>
    </citation>
    <scope>NUCLEOTIDE SEQUENCE [LARGE SCALE GENOMIC DNA]</scope>
    <source>
        <strain evidence="2 3">CCTCC AB2016182</strain>
    </source>
</reference>
<keyword evidence="3" id="KW-1185">Reference proteome</keyword>
<evidence type="ECO:0000313" key="2">
    <source>
        <dbReference type="EMBL" id="TJZ78170.1"/>
    </source>
</evidence>
<organism evidence="2 3">
    <name type="scientific">Paracoccus hibiscisoli</name>
    <dbReference type="NCBI Taxonomy" id="2023261"/>
    <lineage>
        <taxon>Bacteria</taxon>
        <taxon>Pseudomonadati</taxon>
        <taxon>Pseudomonadota</taxon>
        <taxon>Alphaproteobacteria</taxon>
        <taxon>Rhodobacterales</taxon>
        <taxon>Paracoccaceae</taxon>
        <taxon>Paracoccus</taxon>
    </lineage>
</organism>
<accession>A0A4U0QAU7</accession>
<proteinExistence type="predicted"/>
<dbReference type="RefSeq" id="WP_136858323.1">
    <property type="nucleotide sequence ID" value="NZ_SUNH01000054.1"/>
</dbReference>
<evidence type="ECO:0000256" key="1">
    <source>
        <dbReference type="SAM" id="MobiDB-lite"/>
    </source>
</evidence>
<comment type="caution">
    <text evidence="2">The sequence shown here is derived from an EMBL/GenBank/DDBJ whole genome shotgun (WGS) entry which is preliminary data.</text>
</comment>
<feature type="compositionally biased region" description="Basic and acidic residues" evidence="1">
    <location>
        <begin position="57"/>
        <end position="66"/>
    </location>
</feature>
<evidence type="ECO:0000313" key="3">
    <source>
        <dbReference type="Proteomes" id="UP000306223"/>
    </source>
</evidence>